<dbReference type="InterPro" id="IPR036182">
    <property type="entry name" value="PCuAC_sf"/>
</dbReference>
<feature type="chain" id="PRO_5047204956" evidence="1">
    <location>
        <begin position="26"/>
        <end position="161"/>
    </location>
</feature>
<name>A0ABQ6FGW3_9RHOO</name>
<dbReference type="SUPFAM" id="SSF110087">
    <property type="entry name" value="DR1885-like metal-binding protein"/>
    <property type="match status" value="1"/>
</dbReference>
<protein>
    <submittedName>
        <fullName evidence="2">Transporter</fullName>
    </submittedName>
</protein>
<accession>A0ABQ6FGW3</accession>
<keyword evidence="3" id="KW-1185">Reference proteome</keyword>
<dbReference type="Gene3D" id="2.60.40.1890">
    <property type="entry name" value="PCu(A)C copper chaperone"/>
    <property type="match status" value="1"/>
</dbReference>
<dbReference type="Proteomes" id="UP001157167">
    <property type="component" value="Unassembled WGS sequence"/>
</dbReference>
<dbReference type="Pfam" id="PF04314">
    <property type="entry name" value="PCuAC"/>
    <property type="match status" value="1"/>
</dbReference>
<evidence type="ECO:0000313" key="3">
    <source>
        <dbReference type="Proteomes" id="UP001157167"/>
    </source>
</evidence>
<dbReference type="PANTHER" id="PTHR36302:SF1">
    <property type="entry name" value="COPPER CHAPERONE PCU(A)C"/>
    <property type="match status" value="1"/>
</dbReference>
<feature type="signal peptide" evidence="1">
    <location>
        <begin position="1"/>
        <end position="25"/>
    </location>
</feature>
<keyword evidence="1" id="KW-0732">Signal</keyword>
<evidence type="ECO:0000256" key="1">
    <source>
        <dbReference type="SAM" id="SignalP"/>
    </source>
</evidence>
<proteinExistence type="predicted"/>
<gene>
    <name evidence="2" type="ORF">GCM10007933_31580</name>
</gene>
<organism evidence="2 3">
    <name type="scientific">Zoogloea oryzae</name>
    <dbReference type="NCBI Taxonomy" id="310767"/>
    <lineage>
        <taxon>Bacteria</taxon>
        <taxon>Pseudomonadati</taxon>
        <taxon>Pseudomonadota</taxon>
        <taxon>Betaproteobacteria</taxon>
        <taxon>Rhodocyclales</taxon>
        <taxon>Zoogloeaceae</taxon>
        <taxon>Zoogloea</taxon>
    </lineage>
</organism>
<dbReference type="RefSeq" id="WP_284188874.1">
    <property type="nucleotide sequence ID" value="NZ_BSPX01000056.1"/>
</dbReference>
<dbReference type="EMBL" id="BSPX01000056">
    <property type="protein sequence ID" value="GLT23690.1"/>
    <property type="molecule type" value="Genomic_DNA"/>
</dbReference>
<dbReference type="PANTHER" id="PTHR36302">
    <property type="entry name" value="BLR7088 PROTEIN"/>
    <property type="match status" value="1"/>
</dbReference>
<evidence type="ECO:0000313" key="2">
    <source>
        <dbReference type="EMBL" id="GLT23690.1"/>
    </source>
</evidence>
<dbReference type="InterPro" id="IPR058248">
    <property type="entry name" value="Lxx211020-like"/>
</dbReference>
<reference evidence="3" key="1">
    <citation type="journal article" date="2019" name="Int. J. Syst. Evol. Microbiol.">
        <title>The Global Catalogue of Microorganisms (GCM) 10K type strain sequencing project: providing services to taxonomists for standard genome sequencing and annotation.</title>
        <authorList>
            <consortium name="The Broad Institute Genomics Platform"/>
            <consortium name="The Broad Institute Genome Sequencing Center for Infectious Disease"/>
            <person name="Wu L."/>
            <person name="Ma J."/>
        </authorList>
    </citation>
    <scope>NUCLEOTIDE SEQUENCE [LARGE SCALE GENOMIC DNA]</scope>
    <source>
        <strain evidence="3">NBRC 102407</strain>
    </source>
</reference>
<comment type="caution">
    <text evidence="2">The sequence shown here is derived from an EMBL/GenBank/DDBJ whole genome shotgun (WGS) entry which is preliminary data.</text>
</comment>
<dbReference type="InterPro" id="IPR007410">
    <property type="entry name" value="LpqE-like"/>
</dbReference>
<sequence length="161" mass="17175">MKLSALIARSVAVTLAGLCATAAFAADIEVANPWVRGTVAAQKATGAFMQLSSKGGVSLVGVESPAANIVELHEMVMADNVMKMRAVPRLDIKPGQPVELKPGSYHVMLIDLKKPLAKGDVVPITLKVEGKDQKVERVEVKAEVRDLTAAAPMPMDHKHHH</sequence>